<gene>
    <name evidence="5" type="ORF">SAMN00017405_0740</name>
</gene>
<keyword evidence="1" id="KW-0677">Repeat</keyword>
<feature type="domain" description="CBS" evidence="3">
    <location>
        <begin position="81"/>
        <end position="139"/>
    </location>
</feature>
<evidence type="ECO:0000259" key="3">
    <source>
        <dbReference type="PROSITE" id="PS51371"/>
    </source>
</evidence>
<dbReference type="Gene3D" id="3.30.2130.10">
    <property type="entry name" value="VC0802-like"/>
    <property type="match status" value="1"/>
</dbReference>
<dbReference type="InterPro" id="IPR002912">
    <property type="entry name" value="ACT_dom"/>
</dbReference>
<feature type="domain" description="ACT" evidence="4">
    <location>
        <begin position="142"/>
        <end position="214"/>
    </location>
</feature>
<dbReference type="Proteomes" id="UP000192731">
    <property type="component" value="Unassembled WGS sequence"/>
</dbReference>
<keyword evidence="6" id="KW-1185">Reference proteome</keyword>
<name>A0A1W1UDU7_DESTI</name>
<evidence type="ECO:0000259" key="4">
    <source>
        <dbReference type="PROSITE" id="PS51671"/>
    </source>
</evidence>
<dbReference type="CDD" id="cd04584">
    <property type="entry name" value="CBS_pair_AcuB_like"/>
    <property type="match status" value="1"/>
</dbReference>
<dbReference type="STRING" id="656914.SAMN00017405_0740"/>
<dbReference type="InterPro" id="IPR051462">
    <property type="entry name" value="CBS_domain-containing"/>
</dbReference>
<accession>A0A1W1UDU7</accession>
<evidence type="ECO:0000313" key="5">
    <source>
        <dbReference type="EMBL" id="SMB79268.1"/>
    </source>
</evidence>
<dbReference type="SUPFAM" id="SSF55021">
    <property type="entry name" value="ACT-like"/>
    <property type="match status" value="1"/>
</dbReference>
<dbReference type="EMBL" id="FWWT01000005">
    <property type="protein sequence ID" value="SMB79268.1"/>
    <property type="molecule type" value="Genomic_DNA"/>
</dbReference>
<dbReference type="AlphaFoldDB" id="A0A1W1UDU7"/>
<reference evidence="5 6" key="1">
    <citation type="submission" date="2017-04" db="EMBL/GenBank/DDBJ databases">
        <authorList>
            <person name="Afonso C.L."/>
            <person name="Miller P.J."/>
            <person name="Scott M.A."/>
            <person name="Spackman E."/>
            <person name="Goraichik I."/>
            <person name="Dimitrov K.M."/>
            <person name="Suarez D.L."/>
            <person name="Swayne D.E."/>
        </authorList>
    </citation>
    <scope>NUCLEOTIDE SEQUENCE [LARGE SCALE GENOMIC DNA]</scope>
    <source>
        <strain evidence="5 6">DSM 11270</strain>
    </source>
</reference>
<dbReference type="PANTHER" id="PTHR48108:SF34">
    <property type="entry name" value="CBS DOMAIN-CONTAINING PROTEIN YHCV"/>
    <property type="match status" value="1"/>
</dbReference>
<evidence type="ECO:0000256" key="2">
    <source>
        <dbReference type="PROSITE-ProRule" id="PRU00703"/>
    </source>
</evidence>
<dbReference type="PROSITE" id="PS51371">
    <property type="entry name" value="CBS"/>
    <property type="match status" value="2"/>
</dbReference>
<dbReference type="Pfam" id="PF00571">
    <property type="entry name" value="CBS"/>
    <property type="match status" value="2"/>
</dbReference>
<dbReference type="Gene3D" id="3.10.580.10">
    <property type="entry name" value="CBS-domain"/>
    <property type="match status" value="1"/>
</dbReference>
<sequence>MFVKSRMTANPYTISPKDIITDAFEIMSKHKIRRLPVLEGGKLVGIVTEKELQKVTPSNATTLSIYEVNYLLAKATVKDAMSKNPIAISEDALLEEAAILMRDNRIGALPVMRGDKLVGIITETDIFDAFIDLLGFRDAGTRITVEAKDVPGSLSEMSSILKSFGVNVSHIAVYKGSGSTSDVIIRINSSNTTEIEQALMERGYKVIHVLKSYDNN</sequence>
<dbReference type="InterPro" id="IPR045865">
    <property type="entry name" value="ACT-like_dom_sf"/>
</dbReference>
<protein>
    <submittedName>
        <fullName evidence="5">Acetoin utilization protein AcuB</fullName>
    </submittedName>
</protein>
<dbReference type="Pfam" id="PF22190">
    <property type="entry name" value="TTHA0829-like_ACT"/>
    <property type="match status" value="1"/>
</dbReference>
<dbReference type="OrthoDB" id="9802114at2"/>
<evidence type="ECO:0000313" key="6">
    <source>
        <dbReference type="Proteomes" id="UP000192731"/>
    </source>
</evidence>
<dbReference type="PANTHER" id="PTHR48108">
    <property type="entry name" value="CBS DOMAIN-CONTAINING PROTEIN CBSX2, CHLOROPLASTIC"/>
    <property type="match status" value="1"/>
</dbReference>
<evidence type="ECO:0000256" key="1">
    <source>
        <dbReference type="ARBA" id="ARBA00022737"/>
    </source>
</evidence>
<proteinExistence type="predicted"/>
<dbReference type="SMART" id="SM00116">
    <property type="entry name" value="CBS"/>
    <property type="match status" value="2"/>
</dbReference>
<organism evidence="5 6">
    <name type="scientific">Desulfonispora thiosulfatigenes DSM 11270</name>
    <dbReference type="NCBI Taxonomy" id="656914"/>
    <lineage>
        <taxon>Bacteria</taxon>
        <taxon>Bacillati</taxon>
        <taxon>Bacillota</taxon>
        <taxon>Clostridia</taxon>
        <taxon>Eubacteriales</taxon>
        <taxon>Peptococcaceae</taxon>
        <taxon>Desulfonispora</taxon>
    </lineage>
</organism>
<feature type="domain" description="CBS" evidence="3">
    <location>
        <begin position="7"/>
        <end position="62"/>
    </location>
</feature>
<dbReference type="RefSeq" id="WP_084051858.1">
    <property type="nucleotide sequence ID" value="NZ_FWWT01000005.1"/>
</dbReference>
<keyword evidence="2" id="KW-0129">CBS domain</keyword>
<dbReference type="PROSITE" id="PS51671">
    <property type="entry name" value="ACT"/>
    <property type="match status" value="1"/>
</dbReference>
<dbReference type="InterPro" id="IPR046342">
    <property type="entry name" value="CBS_dom_sf"/>
</dbReference>
<dbReference type="InterPro" id="IPR000644">
    <property type="entry name" value="CBS_dom"/>
</dbReference>
<dbReference type="SUPFAM" id="SSF54631">
    <property type="entry name" value="CBS-domain pair"/>
    <property type="match status" value="1"/>
</dbReference>